<gene>
    <name evidence="1" type="ORF">GHT06_014478</name>
</gene>
<reference evidence="1 2" key="1">
    <citation type="submission" date="2022-05" db="EMBL/GenBank/DDBJ databases">
        <title>A multi-omics perspective on studying reproductive biology in Daphnia sinensis.</title>
        <authorList>
            <person name="Jia J."/>
        </authorList>
    </citation>
    <scope>NUCLEOTIDE SEQUENCE [LARGE SCALE GENOMIC DNA]</scope>
    <source>
        <strain evidence="1 2">WSL</strain>
    </source>
</reference>
<sequence>MSKWSVKLNLKPRYRKTKAKRNLQPINMLLIILQFFATGTFQSVVGNVLRYSQPSVCRSITIVSLALISKSQITFPADLHAAICDDNHHFLSVCATKPGSCRDSTIFKGNSGYCSTTILLTPYSDPIQRYERAFGVLKKHFHVLHNEIGMSPKSILVCALPMITDACCVLHNIAIDRKMPLDDLEMEERDDEVANCHPVQIAPNLFGREFCFVFFILPIIHCICTHTADKIDKNEIQILS</sequence>
<keyword evidence="2" id="KW-1185">Reference proteome</keyword>
<evidence type="ECO:0008006" key="3">
    <source>
        <dbReference type="Google" id="ProtNLM"/>
    </source>
</evidence>
<proteinExistence type="predicted"/>
<evidence type="ECO:0000313" key="2">
    <source>
        <dbReference type="Proteomes" id="UP000820818"/>
    </source>
</evidence>
<comment type="caution">
    <text evidence="1">The sequence shown here is derived from an EMBL/GenBank/DDBJ whole genome shotgun (WGS) entry which is preliminary data.</text>
</comment>
<dbReference type="Proteomes" id="UP000820818">
    <property type="component" value="Linkage Group LG4"/>
</dbReference>
<name>A0AAD5PW89_9CRUS</name>
<protein>
    <recommendedName>
        <fullName evidence="3">DDE Tnp4 domain-containing protein</fullName>
    </recommendedName>
</protein>
<dbReference type="EMBL" id="WJBH02000004">
    <property type="protein sequence ID" value="KAI9560458.1"/>
    <property type="molecule type" value="Genomic_DNA"/>
</dbReference>
<evidence type="ECO:0000313" key="1">
    <source>
        <dbReference type="EMBL" id="KAI9560458.1"/>
    </source>
</evidence>
<dbReference type="AlphaFoldDB" id="A0AAD5PW89"/>
<organism evidence="1 2">
    <name type="scientific">Daphnia sinensis</name>
    <dbReference type="NCBI Taxonomy" id="1820382"/>
    <lineage>
        <taxon>Eukaryota</taxon>
        <taxon>Metazoa</taxon>
        <taxon>Ecdysozoa</taxon>
        <taxon>Arthropoda</taxon>
        <taxon>Crustacea</taxon>
        <taxon>Branchiopoda</taxon>
        <taxon>Diplostraca</taxon>
        <taxon>Cladocera</taxon>
        <taxon>Anomopoda</taxon>
        <taxon>Daphniidae</taxon>
        <taxon>Daphnia</taxon>
        <taxon>Daphnia similis group</taxon>
    </lineage>
</organism>
<accession>A0AAD5PW89</accession>